<organism evidence="1">
    <name type="scientific">Rhizophora mucronata</name>
    <name type="common">Asiatic mangrove</name>
    <dbReference type="NCBI Taxonomy" id="61149"/>
    <lineage>
        <taxon>Eukaryota</taxon>
        <taxon>Viridiplantae</taxon>
        <taxon>Streptophyta</taxon>
        <taxon>Embryophyta</taxon>
        <taxon>Tracheophyta</taxon>
        <taxon>Spermatophyta</taxon>
        <taxon>Magnoliopsida</taxon>
        <taxon>eudicotyledons</taxon>
        <taxon>Gunneridae</taxon>
        <taxon>Pentapetalae</taxon>
        <taxon>rosids</taxon>
        <taxon>fabids</taxon>
        <taxon>Malpighiales</taxon>
        <taxon>Rhizophoraceae</taxon>
        <taxon>Rhizophora</taxon>
    </lineage>
</organism>
<sequence>MDMNMVSNFRAWTLPVILQPLHFFFGSRHLFA</sequence>
<evidence type="ECO:0000313" key="1">
    <source>
        <dbReference type="EMBL" id="MBX47099.1"/>
    </source>
</evidence>
<accession>A0A2P2NXG6</accession>
<dbReference type="EMBL" id="GGEC01066615">
    <property type="protein sequence ID" value="MBX47099.1"/>
    <property type="molecule type" value="Transcribed_RNA"/>
</dbReference>
<name>A0A2P2NXG6_RHIMU</name>
<protein>
    <submittedName>
        <fullName evidence="1">Uncharacterized protein</fullName>
    </submittedName>
</protein>
<reference evidence="1" key="1">
    <citation type="submission" date="2018-02" db="EMBL/GenBank/DDBJ databases">
        <title>Rhizophora mucronata_Transcriptome.</title>
        <authorList>
            <person name="Meera S.P."/>
            <person name="Sreeshan A."/>
            <person name="Augustine A."/>
        </authorList>
    </citation>
    <scope>NUCLEOTIDE SEQUENCE</scope>
    <source>
        <tissue evidence="1">Leaf</tissue>
    </source>
</reference>
<dbReference type="AlphaFoldDB" id="A0A2P2NXG6"/>
<proteinExistence type="predicted"/>